<dbReference type="Proteomes" id="UP001604336">
    <property type="component" value="Unassembled WGS sequence"/>
</dbReference>
<proteinExistence type="predicted"/>
<dbReference type="AlphaFoldDB" id="A0ABD1Q1X1"/>
<evidence type="ECO:0000313" key="1">
    <source>
        <dbReference type="EMBL" id="KAL2469613.1"/>
    </source>
</evidence>
<name>A0ABD1Q1X1_9LAMI</name>
<evidence type="ECO:0008006" key="3">
    <source>
        <dbReference type="Google" id="ProtNLM"/>
    </source>
</evidence>
<sequence>MMDNLLFWNLRGIKSSVKRLKKVVQINNVSMLFLAEPIVDKGKIHDYRSKLGYDHCHANRNGKLWAFWNSHLVCQLRRDLWNDLPQFADKLDMPWLRGGILMPSLTGKKGKEETLRIEDRWRILAA</sequence>
<comment type="caution">
    <text evidence="1">The sequence shown here is derived from an EMBL/GenBank/DDBJ whole genome shotgun (WGS) entry which is preliminary data.</text>
</comment>
<reference evidence="2" key="1">
    <citation type="submission" date="2024-07" db="EMBL/GenBank/DDBJ databases">
        <title>Two chromosome-level genome assemblies of Korean endemic species Abeliophyllum distichum and Forsythia ovata (Oleaceae).</title>
        <authorList>
            <person name="Jang H."/>
        </authorList>
    </citation>
    <scope>NUCLEOTIDE SEQUENCE [LARGE SCALE GENOMIC DNA]</scope>
</reference>
<gene>
    <name evidence="1" type="ORF">Adt_37749</name>
</gene>
<protein>
    <recommendedName>
        <fullName evidence="3">Endonuclease/exonuclease/phosphatase</fullName>
    </recommendedName>
</protein>
<organism evidence="1 2">
    <name type="scientific">Abeliophyllum distichum</name>
    <dbReference type="NCBI Taxonomy" id="126358"/>
    <lineage>
        <taxon>Eukaryota</taxon>
        <taxon>Viridiplantae</taxon>
        <taxon>Streptophyta</taxon>
        <taxon>Embryophyta</taxon>
        <taxon>Tracheophyta</taxon>
        <taxon>Spermatophyta</taxon>
        <taxon>Magnoliopsida</taxon>
        <taxon>eudicotyledons</taxon>
        <taxon>Gunneridae</taxon>
        <taxon>Pentapetalae</taxon>
        <taxon>asterids</taxon>
        <taxon>lamiids</taxon>
        <taxon>Lamiales</taxon>
        <taxon>Oleaceae</taxon>
        <taxon>Forsythieae</taxon>
        <taxon>Abeliophyllum</taxon>
    </lineage>
</organism>
<accession>A0ABD1Q1X1</accession>
<dbReference type="EMBL" id="JBFOLK010000012">
    <property type="protein sequence ID" value="KAL2469613.1"/>
    <property type="molecule type" value="Genomic_DNA"/>
</dbReference>
<evidence type="ECO:0000313" key="2">
    <source>
        <dbReference type="Proteomes" id="UP001604336"/>
    </source>
</evidence>
<keyword evidence="2" id="KW-1185">Reference proteome</keyword>